<sequence length="212" mass="22263">MTAPLVMYDAALRRATRGAEAVLRLVDLSGRAVQVLDARRYTGERPGDRSIMDGCVGPVLDLGCGPGRLAARLAARGTGALGVDISATAVRAARRCGAPAVRADLFGPLPDEGTWRHVLLADGNIGIGGDPVRLLERCAVLRSPDGDVLVECEPPGARSWRGQVALASGGRISTPFPWAYVTVTDIGTVAAAAGLAVARIWTEAGRWFVRLR</sequence>
<dbReference type="RefSeq" id="WP_239151994.1">
    <property type="nucleotide sequence ID" value="NZ_BOPF01000002.1"/>
</dbReference>
<name>A0A8J3YEV3_9ACTN</name>
<dbReference type="InterPro" id="IPR041698">
    <property type="entry name" value="Methyltransf_25"/>
</dbReference>
<accession>A0A8J3YEV3</accession>
<keyword evidence="3" id="KW-1185">Reference proteome</keyword>
<protein>
    <submittedName>
        <fullName evidence="2">Methyltransferase type 12</fullName>
    </submittedName>
</protein>
<dbReference type="Proteomes" id="UP000619260">
    <property type="component" value="Unassembled WGS sequence"/>
</dbReference>
<dbReference type="AlphaFoldDB" id="A0A8J3YEV3"/>
<organism evidence="2 3">
    <name type="scientific">Virgisporangium aliadipatigenens</name>
    <dbReference type="NCBI Taxonomy" id="741659"/>
    <lineage>
        <taxon>Bacteria</taxon>
        <taxon>Bacillati</taxon>
        <taxon>Actinomycetota</taxon>
        <taxon>Actinomycetes</taxon>
        <taxon>Micromonosporales</taxon>
        <taxon>Micromonosporaceae</taxon>
        <taxon>Virgisporangium</taxon>
    </lineage>
</organism>
<dbReference type="EMBL" id="BOPF01000002">
    <property type="protein sequence ID" value="GIJ43849.1"/>
    <property type="molecule type" value="Genomic_DNA"/>
</dbReference>
<evidence type="ECO:0000313" key="2">
    <source>
        <dbReference type="EMBL" id="GIJ43849.1"/>
    </source>
</evidence>
<dbReference type="GO" id="GO:0032259">
    <property type="term" value="P:methylation"/>
    <property type="evidence" value="ECO:0007669"/>
    <property type="project" value="UniProtKB-KW"/>
</dbReference>
<dbReference type="GO" id="GO:0008168">
    <property type="term" value="F:methyltransferase activity"/>
    <property type="evidence" value="ECO:0007669"/>
    <property type="project" value="UniProtKB-KW"/>
</dbReference>
<evidence type="ECO:0000313" key="3">
    <source>
        <dbReference type="Proteomes" id="UP000619260"/>
    </source>
</evidence>
<dbReference type="InterPro" id="IPR029063">
    <property type="entry name" value="SAM-dependent_MTases_sf"/>
</dbReference>
<reference evidence="2" key="1">
    <citation type="submission" date="2021-01" db="EMBL/GenBank/DDBJ databases">
        <title>Whole genome shotgun sequence of Virgisporangium aliadipatigenens NBRC 105644.</title>
        <authorList>
            <person name="Komaki H."/>
            <person name="Tamura T."/>
        </authorList>
    </citation>
    <scope>NUCLEOTIDE SEQUENCE</scope>
    <source>
        <strain evidence="2">NBRC 105644</strain>
    </source>
</reference>
<comment type="caution">
    <text evidence="2">The sequence shown here is derived from an EMBL/GenBank/DDBJ whole genome shotgun (WGS) entry which is preliminary data.</text>
</comment>
<evidence type="ECO:0000259" key="1">
    <source>
        <dbReference type="Pfam" id="PF13649"/>
    </source>
</evidence>
<dbReference type="CDD" id="cd02440">
    <property type="entry name" value="AdoMet_MTases"/>
    <property type="match status" value="1"/>
</dbReference>
<dbReference type="SUPFAM" id="SSF53335">
    <property type="entry name" value="S-adenosyl-L-methionine-dependent methyltransferases"/>
    <property type="match status" value="1"/>
</dbReference>
<keyword evidence="2" id="KW-0489">Methyltransferase</keyword>
<gene>
    <name evidence="2" type="ORF">Val02_07350</name>
</gene>
<keyword evidence="2" id="KW-0808">Transferase</keyword>
<dbReference type="Pfam" id="PF13649">
    <property type="entry name" value="Methyltransf_25"/>
    <property type="match status" value="1"/>
</dbReference>
<dbReference type="Gene3D" id="3.40.50.150">
    <property type="entry name" value="Vaccinia Virus protein VP39"/>
    <property type="match status" value="1"/>
</dbReference>
<feature type="domain" description="Methyltransferase" evidence="1">
    <location>
        <begin position="59"/>
        <end position="105"/>
    </location>
</feature>
<proteinExistence type="predicted"/>